<evidence type="ECO:0000313" key="4">
    <source>
        <dbReference type="Proteomes" id="UP000199527"/>
    </source>
</evidence>
<evidence type="ECO:0008006" key="5">
    <source>
        <dbReference type="Google" id="ProtNLM"/>
    </source>
</evidence>
<feature type="transmembrane region" description="Helical" evidence="2">
    <location>
        <begin position="6"/>
        <end position="24"/>
    </location>
</feature>
<keyword evidence="2" id="KW-0472">Membrane</keyword>
<name>A0A1G8RE74_9GAMM</name>
<feature type="compositionally biased region" description="Basic and acidic residues" evidence="1">
    <location>
        <begin position="43"/>
        <end position="61"/>
    </location>
</feature>
<protein>
    <recommendedName>
        <fullName evidence="5">DUF2897 family protein</fullName>
    </recommendedName>
</protein>
<dbReference type="Proteomes" id="UP000199527">
    <property type="component" value="Unassembled WGS sequence"/>
</dbReference>
<evidence type="ECO:0000256" key="1">
    <source>
        <dbReference type="SAM" id="MobiDB-lite"/>
    </source>
</evidence>
<sequence>MENWQAWLLIALILGIIVSNIMVIKHTANFKMPQFGKPNLPKPESKPESKPDTESDDKKQG</sequence>
<dbReference type="AlphaFoldDB" id="A0A1G8RE74"/>
<dbReference type="Pfam" id="PF11446">
    <property type="entry name" value="DUF2897"/>
    <property type="match status" value="1"/>
</dbReference>
<reference evidence="4" key="1">
    <citation type="submission" date="2016-10" db="EMBL/GenBank/DDBJ databases">
        <authorList>
            <person name="Varghese N."/>
            <person name="Submissions S."/>
        </authorList>
    </citation>
    <scope>NUCLEOTIDE SEQUENCE [LARGE SCALE GENOMIC DNA]</scope>
    <source>
        <strain evidence="4">DSM 23317</strain>
    </source>
</reference>
<keyword evidence="4" id="KW-1185">Reference proteome</keyword>
<keyword evidence="2" id="KW-0812">Transmembrane</keyword>
<organism evidence="3 4">
    <name type="scientific">Ferrimonas sediminum</name>
    <dbReference type="NCBI Taxonomy" id="718193"/>
    <lineage>
        <taxon>Bacteria</taxon>
        <taxon>Pseudomonadati</taxon>
        <taxon>Pseudomonadota</taxon>
        <taxon>Gammaproteobacteria</taxon>
        <taxon>Alteromonadales</taxon>
        <taxon>Ferrimonadaceae</taxon>
        <taxon>Ferrimonas</taxon>
    </lineage>
</organism>
<dbReference type="EMBL" id="FNEM01000005">
    <property type="protein sequence ID" value="SDJ15209.1"/>
    <property type="molecule type" value="Genomic_DNA"/>
</dbReference>
<proteinExistence type="predicted"/>
<dbReference type="RefSeq" id="WP_090364707.1">
    <property type="nucleotide sequence ID" value="NZ_FNEM01000005.1"/>
</dbReference>
<dbReference type="InterPro" id="IPR021550">
    <property type="entry name" value="DUF2897"/>
</dbReference>
<accession>A0A1G8RE74</accession>
<feature type="region of interest" description="Disordered" evidence="1">
    <location>
        <begin position="32"/>
        <end position="61"/>
    </location>
</feature>
<evidence type="ECO:0000313" key="3">
    <source>
        <dbReference type="EMBL" id="SDJ15209.1"/>
    </source>
</evidence>
<gene>
    <name evidence="3" type="ORF">SAMN04488540_105145</name>
</gene>
<evidence type="ECO:0000256" key="2">
    <source>
        <dbReference type="SAM" id="Phobius"/>
    </source>
</evidence>
<keyword evidence="2" id="KW-1133">Transmembrane helix</keyword>